<name>A0A7K3W1U7_9ACTN</name>
<comment type="caution">
    <text evidence="1">The sequence shown here is derived from an EMBL/GenBank/DDBJ whole genome shotgun (WGS) entry which is preliminary data.</text>
</comment>
<dbReference type="AlphaFoldDB" id="A0A7K3W1U7"/>
<organism evidence="1 2">
    <name type="scientific">Geodermatophilus sabuli</name>
    <dbReference type="NCBI Taxonomy" id="1564158"/>
    <lineage>
        <taxon>Bacteria</taxon>
        <taxon>Bacillati</taxon>
        <taxon>Actinomycetota</taxon>
        <taxon>Actinomycetes</taxon>
        <taxon>Geodermatophilales</taxon>
        <taxon>Geodermatophilaceae</taxon>
        <taxon>Geodermatophilus</taxon>
    </lineage>
</organism>
<reference evidence="1 2" key="1">
    <citation type="submission" date="2020-02" db="EMBL/GenBank/DDBJ databases">
        <title>Geodermatophilus sabuli CPCC 205279 I12A-02694.</title>
        <authorList>
            <person name="Jiang Z."/>
        </authorList>
    </citation>
    <scope>NUCLEOTIDE SEQUENCE [LARGE SCALE GENOMIC DNA]</scope>
    <source>
        <strain evidence="1 2">I12A-02694</strain>
    </source>
</reference>
<proteinExistence type="predicted"/>
<accession>A0A7K3W1U7</accession>
<dbReference type="EMBL" id="JAAGWF010000012">
    <property type="protein sequence ID" value="NEK58869.1"/>
    <property type="molecule type" value="Genomic_DNA"/>
</dbReference>
<keyword evidence="2" id="KW-1185">Reference proteome</keyword>
<gene>
    <name evidence="1" type="ORF">GCU56_13435</name>
</gene>
<evidence type="ECO:0000313" key="2">
    <source>
        <dbReference type="Proteomes" id="UP000470246"/>
    </source>
</evidence>
<protein>
    <submittedName>
        <fullName evidence="1">Uncharacterized protein</fullName>
    </submittedName>
</protein>
<evidence type="ECO:0000313" key="1">
    <source>
        <dbReference type="EMBL" id="NEK58869.1"/>
    </source>
</evidence>
<dbReference type="Proteomes" id="UP000470246">
    <property type="component" value="Unassembled WGS sequence"/>
</dbReference>
<sequence length="151" mass="15350">MQAYLTGYSWFDNTPAGSPGISHPQVHRQAAGTGTYADPITVAVGHSKAGGQHTLDWPAGTRFYVPALSRYLIVEDTCGDGAAPQNGACHTGYPSSASTWLDVWVDGRDGGESAADACMGRLTGVRPVLVDPGPGHPVTAGPIASGGGCAA</sequence>